<evidence type="ECO:0000256" key="14">
    <source>
        <dbReference type="SAM" id="SignalP"/>
    </source>
</evidence>
<dbReference type="Gene3D" id="2.170.180.11">
    <property type="entry name" value="Methuselah ectodomain, domain 2"/>
    <property type="match status" value="1"/>
</dbReference>
<feature type="signal peptide" evidence="14">
    <location>
        <begin position="1"/>
        <end position="18"/>
    </location>
</feature>
<dbReference type="CDD" id="cd15039">
    <property type="entry name" value="7tmB3_Methuselah-like"/>
    <property type="match status" value="1"/>
</dbReference>
<keyword evidence="7" id="KW-0297">G-protein coupled receptor</keyword>
<feature type="transmembrane region" description="Helical" evidence="13">
    <location>
        <begin position="381"/>
        <end position="400"/>
    </location>
</feature>
<dbReference type="Gene3D" id="2.30.160.11">
    <property type="match status" value="1"/>
</dbReference>
<evidence type="ECO:0000313" key="16">
    <source>
        <dbReference type="Proteomes" id="UP000694904"/>
    </source>
</evidence>
<protein>
    <submittedName>
        <fullName evidence="17">G-protein coupled receptor Mth</fullName>
    </submittedName>
</protein>
<keyword evidence="11" id="KW-0325">Glycoprotein</keyword>
<reference evidence="17" key="3">
    <citation type="submission" date="2025-08" db="UniProtKB">
        <authorList>
            <consortium name="RefSeq"/>
        </authorList>
    </citation>
    <scope>IDENTIFICATION</scope>
    <source>
        <tissue evidence="17">Whole organism</tissue>
    </source>
</reference>
<dbReference type="SUPFAM" id="SSF81321">
    <property type="entry name" value="Family A G protein-coupled receptor-like"/>
    <property type="match status" value="1"/>
</dbReference>
<dbReference type="InterPro" id="IPR017981">
    <property type="entry name" value="GPCR_2-like_7TM"/>
</dbReference>
<comment type="similarity">
    <text evidence="2">Belongs to the G-protein coupled receptor 2 family. Mth subfamily.</text>
</comment>
<evidence type="ECO:0000256" key="7">
    <source>
        <dbReference type="ARBA" id="ARBA00023040"/>
    </source>
</evidence>
<evidence type="ECO:0000256" key="2">
    <source>
        <dbReference type="ARBA" id="ARBA00008979"/>
    </source>
</evidence>
<evidence type="ECO:0000256" key="4">
    <source>
        <dbReference type="ARBA" id="ARBA00022692"/>
    </source>
</evidence>
<comment type="subcellular location">
    <subcellularLocation>
        <location evidence="1">Cell membrane</location>
        <topology evidence="1">Multi-pass membrane protein</topology>
    </subcellularLocation>
</comment>
<feature type="transmembrane region" description="Helical" evidence="13">
    <location>
        <begin position="428"/>
        <end position="449"/>
    </location>
</feature>
<dbReference type="InterPro" id="IPR044860">
    <property type="entry name" value="Methusela_ecto_dom_1"/>
</dbReference>
<dbReference type="PROSITE" id="PS50261">
    <property type="entry name" value="G_PROTEIN_RECEP_F2_4"/>
    <property type="match status" value="1"/>
</dbReference>
<reference evidence="16" key="1">
    <citation type="journal article" date="1997" name="Nucleic Acids Res.">
        <title>tRNAscan-SE: a program for improved detection of transfer RNA genes in genomic sequence.</title>
        <authorList>
            <person name="Lowe T.M."/>
            <person name="Eddy S.R."/>
        </authorList>
    </citation>
    <scope>NUCLEOTIDE SEQUENCE [LARGE SCALE GENOMIC DNA]</scope>
</reference>
<dbReference type="InterPro" id="IPR000832">
    <property type="entry name" value="GPCR_2_secretin-like"/>
</dbReference>
<keyword evidence="8 13" id="KW-0472">Membrane</keyword>
<gene>
    <name evidence="17" type="primary">LOC108613295</name>
</gene>
<evidence type="ECO:0000256" key="6">
    <source>
        <dbReference type="ARBA" id="ARBA00022989"/>
    </source>
</evidence>
<feature type="transmembrane region" description="Helical" evidence="13">
    <location>
        <begin position="213"/>
        <end position="235"/>
    </location>
</feature>
<keyword evidence="12" id="KW-0807">Transducer</keyword>
<keyword evidence="9" id="KW-1015">Disulfide bond</keyword>
<organism evidence="16 17">
    <name type="scientific">Drosophila arizonae</name>
    <name type="common">Fruit fly</name>
    <dbReference type="NCBI Taxonomy" id="7263"/>
    <lineage>
        <taxon>Eukaryota</taxon>
        <taxon>Metazoa</taxon>
        <taxon>Ecdysozoa</taxon>
        <taxon>Arthropoda</taxon>
        <taxon>Hexapoda</taxon>
        <taxon>Insecta</taxon>
        <taxon>Pterygota</taxon>
        <taxon>Neoptera</taxon>
        <taxon>Endopterygota</taxon>
        <taxon>Diptera</taxon>
        <taxon>Brachycera</taxon>
        <taxon>Muscomorpha</taxon>
        <taxon>Ephydroidea</taxon>
        <taxon>Drosophilidae</taxon>
        <taxon>Drosophila</taxon>
    </lineage>
</organism>
<dbReference type="InterPro" id="IPR010596">
    <property type="entry name" value="Methuselah_N_dom"/>
</dbReference>
<feature type="transmembrane region" description="Helical" evidence="13">
    <location>
        <begin position="461"/>
        <end position="479"/>
    </location>
</feature>
<evidence type="ECO:0000256" key="3">
    <source>
        <dbReference type="ARBA" id="ARBA00022475"/>
    </source>
</evidence>
<dbReference type="Gene3D" id="1.20.1070.10">
    <property type="entry name" value="Rhodopsin 7-helix transmembrane proteins"/>
    <property type="match status" value="1"/>
</dbReference>
<keyword evidence="10 17" id="KW-0675">Receptor</keyword>
<dbReference type="InterPro" id="IPR051384">
    <property type="entry name" value="Mth_GPCR"/>
</dbReference>
<evidence type="ECO:0000256" key="5">
    <source>
        <dbReference type="ARBA" id="ARBA00022729"/>
    </source>
</evidence>
<evidence type="ECO:0000256" key="9">
    <source>
        <dbReference type="ARBA" id="ARBA00023157"/>
    </source>
</evidence>
<feature type="transmembrane region" description="Helical" evidence="13">
    <location>
        <begin position="242"/>
        <end position="261"/>
    </location>
</feature>
<feature type="chain" id="PRO_5046181256" evidence="14">
    <location>
        <begin position="19"/>
        <end position="523"/>
    </location>
</feature>
<dbReference type="SUPFAM" id="SSF63877">
    <property type="entry name" value="Methuselah ectodomain"/>
    <property type="match status" value="1"/>
</dbReference>
<accession>A0ABM1P4L8</accession>
<dbReference type="Proteomes" id="UP000694904">
    <property type="component" value="Chromosome 4"/>
</dbReference>
<proteinExistence type="inferred from homology"/>
<sequence>MGLMGLVIMLATAGIAAAEIPGCDYFDTVDLSQSERLPNGSYQYEKLIIPASLVGEYDYEILEKGHRESVARHLRGCACHLGTCIRFCCHRNLFLVDGERKCDGDTTKAIEFDPIINITLNDGTQVRRHVLRDFIIQQDLPVPCASHFHLDAENDESHQWTLLENGVLRRQFDDAELSKQAYCLQPHKIGTEDSDEQYTLVPHNCAIEPPSQWLINTLRMISIVCLFLTICVYLYLPKLRNLHGLCFTCYMICLMMSFALLLGDSWKEDWSKSLCQVNGYLGYFFVMASFLWLTVISYDLWKSFRTNSWHVPRHTFNYRFLLYSLYAWGVAILLTIIVIIVDMSWDGEDEEQLLWIPGVAVYNCWVKAHDWSAALYFHGPMALQIIFNIVMFVLTSIRILKVQRELKDVAVRGEPQQRLDSNKRTYTLFVRLFVIMGVTWTFEIVVYLVQNNGPVFSVLQVFDYINSAQGVIIFIMFVLKRSVLKLISNRIRGIEDDASDTEEEIALQDRNGGANKIGPQILN</sequence>
<reference evidence="16" key="2">
    <citation type="journal article" date="2016" name="G3 (Bethesda)">
        <title>Genome Evolution in Three Species of Cactophilic Drosophila.</title>
        <authorList>
            <person name="Sanchez-Flores A."/>
            <person name="Penazola F."/>
            <person name="Carpinteyro-Ponce J."/>
            <person name="Nazario-Yepiz N."/>
            <person name="Abreu-Goodger C."/>
            <person name="Machado C.A."/>
            <person name="Markow T.A."/>
        </authorList>
    </citation>
    <scope>NUCLEOTIDE SEQUENCE [LARGE SCALE GENOMIC DNA]</scope>
</reference>
<keyword evidence="16" id="KW-1185">Reference proteome</keyword>
<keyword evidence="4 13" id="KW-0812">Transmembrane</keyword>
<dbReference type="Pfam" id="PF06652">
    <property type="entry name" value="Methuselah_N"/>
    <property type="match status" value="1"/>
</dbReference>
<dbReference type="Pfam" id="PF00002">
    <property type="entry name" value="7tm_2"/>
    <property type="match status" value="1"/>
</dbReference>
<dbReference type="InterPro" id="IPR023311">
    <property type="entry name" value="Methusela_ecto_dom_2"/>
</dbReference>
<feature type="domain" description="G-protein coupled receptors family 2 profile 2" evidence="15">
    <location>
        <begin position="211"/>
        <end position="481"/>
    </location>
</feature>
<evidence type="ECO:0000256" key="10">
    <source>
        <dbReference type="ARBA" id="ARBA00023170"/>
    </source>
</evidence>
<keyword evidence="3" id="KW-1003">Cell membrane</keyword>
<dbReference type="RefSeq" id="XP_017862154.1">
    <property type="nucleotide sequence ID" value="XM_018006665.1"/>
</dbReference>
<evidence type="ECO:0000256" key="13">
    <source>
        <dbReference type="SAM" id="Phobius"/>
    </source>
</evidence>
<feature type="transmembrane region" description="Helical" evidence="13">
    <location>
        <begin position="281"/>
        <end position="300"/>
    </location>
</feature>
<evidence type="ECO:0000256" key="11">
    <source>
        <dbReference type="ARBA" id="ARBA00023180"/>
    </source>
</evidence>
<dbReference type="PANTHER" id="PTHR47154">
    <property type="entry name" value="G-PROTEIN COUPLED RECEPTOR MTH-RELATED"/>
    <property type="match status" value="1"/>
</dbReference>
<evidence type="ECO:0000256" key="8">
    <source>
        <dbReference type="ARBA" id="ARBA00023136"/>
    </source>
</evidence>
<evidence type="ECO:0000256" key="12">
    <source>
        <dbReference type="ARBA" id="ARBA00023224"/>
    </source>
</evidence>
<keyword evidence="6 13" id="KW-1133">Transmembrane helix</keyword>
<evidence type="ECO:0000313" key="17">
    <source>
        <dbReference type="RefSeq" id="XP_017862154.1"/>
    </source>
</evidence>
<evidence type="ECO:0000259" key="15">
    <source>
        <dbReference type="PROSITE" id="PS50261"/>
    </source>
</evidence>
<keyword evidence="5 14" id="KW-0732">Signal</keyword>
<dbReference type="PANTHER" id="PTHR47154:SF2">
    <property type="entry name" value="G-PROTEIN COUPLED RECEPTOR MTH-RELATED"/>
    <property type="match status" value="1"/>
</dbReference>
<evidence type="ECO:0000256" key="1">
    <source>
        <dbReference type="ARBA" id="ARBA00004651"/>
    </source>
</evidence>
<dbReference type="InterPro" id="IPR036272">
    <property type="entry name" value="Methuselah_N_sf"/>
</dbReference>
<dbReference type="GeneID" id="108613295"/>
<name>A0ABM1P4L8_DROAR</name>
<dbReference type="CDD" id="cd00251">
    <property type="entry name" value="Mth_Ecto"/>
    <property type="match status" value="1"/>
</dbReference>
<feature type="transmembrane region" description="Helical" evidence="13">
    <location>
        <begin position="320"/>
        <end position="341"/>
    </location>
</feature>